<feature type="non-terminal residue" evidence="2">
    <location>
        <position position="1"/>
    </location>
</feature>
<gene>
    <name evidence="2" type="ORF">CR513_31240</name>
</gene>
<dbReference type="Gene3D" id="2.40.70.10">
    <property type="entry name" value="Acid Proteases"/>
    <property type="match status" value="1"/>
</dbReference>
<dbReference type="PANTHER" id="PTHR33240:SF15">
    <property type="entry name" value="GAG-PRO-LIKE PROTEIN"/>
    <property type="match status" value="1"/>
</dbReference>
<proteinExistence type="predicted"/>
<dbReference type="AlphaFoldDB" id="A0A371G9U1"/>
<dbReference type="OrthoDB" id="2919534at2759"/>
<reference evidence="2" key="1">
    <citation type="submission" date="2018-05" db="EMBL/GenBank/DDBJ databases">
        <title>Draft genome of Mucuna pruriens seed.</title>
        <authorList>
            <person name="Nnadi N.E."/>
            <person name="Vos R."/>
            <person name="Hasami M.H."/>
            <person name="Devisetty U.K."/>
            <person name="Aguiy J.C."/>
        </authorList>
    </citation>
    <scope>NUCLEOTIDE SEQUENCE [LARGE SCALE GENOMIC DNA]</scope>
    <source>
        <strain evidence="2">JCA_2017</strain>
    </source>
</reference>
<feature type="region of interest" description="Disordered" evidence="1">
    <location>
        <begin position="43"/>
        <end position="65"/>
    </location>
</feature>
<dbReference type="CDD" id="cd00303">
    <property type="entry name" value="retropepsin_like"/>
    <property type="match status" value="1"/>
</dbReference>
<keyword evidence="3" id="KW-1185">Reference proteome</keyword>
<name>A0A371G9U1_MUCPR</name>
<evidence type="ECO:0000313" key="3">
    <source>
        <dbReference type="Proteomes" id="UP000257109"/>
    </source>
</evidence>
<dbReference type="InterPro" id="IPR021109">
    <property type="entry name" value="Peptidase_aspartic_dom_sf"/>
</dbReference>
<comment type="caution">
    <text evidence="2">The sequence shown here is derived from an EMBL/GenBank/DDBJ whole genome shotgun (WGS) entry which is preliminary data.</text>
</comment>
<dbReference type="Proteomes" id="UP000257109">
    <property type="component" value="Unassembled WGS sequence"/>
</dbReference>
<dbReference type="PANTHER" id="PTHR33240">
    <property type="entry name" value="OS08G0508500 PROTEIN"/>
    <property type="match status" value="1"/>
</dbReference>
<evidence type="ECO:0000313" key="2">
    <source>
        <dbReference type="EMBL" id="RDX87306.1"/>
    </source>
</evidence>
<organism evidence="2 3">
    <name type="scientific">Mucuna pruriens</name>
    <name type="common">Velvet bean</name>
    <name type="synonym">Dolichos pruriens</name>
    <dbReference type="NCBI Taxonomy" id="157652"/>
    <lineage>
        <taxon>Eukaryota</taxon>
        <taxon>Viridiplantae</taxon>
        <taxon>Streptophyta</taxon>
        <taxon>Embryophyta</taxon>
        <taxon>Tracheophyta</taxon>
        <taxon>Spermatophyta</taxon>
        <taxon>Magnoliopsida</taxon>
        <taxon>eudicotyledons</taxon>
        <taxon>Gunneridae</taxon>
        <taxon>Pentapetalae</taxon>
        <taxon>rosids</taxon>
        <taxon>fabids</taxon>
        <taxon>Fabales</taxon>
        <taxon>Fabaceae</taxon>
        <taxon>Papilionoideae</taxon>
        <taxon>50 kb inversion clade</taxon>
        <taxon>NPAAA clade</taxon>
        <taxon>indigoferoid/millettioid clade</taxon>
        <taxon>Phaseoleae</taxon>
        <taxon>Mucuna</taxon>
    </lineage>
</organism>
<accession>A0A371G9U1</accession>
<evidence type="ECO:0000256" key="1">
    <source>
        <dbReference type="SAM" id="MobiDB-lite"/>
    </source>
</evidence>
<protein>
    <submittedName>
        <fullName evidence="2">Uncharacterized protein</fullName>
    </submittedName>
</protein>
<dbReference type="EMBL" id="QJKJ01006267">
    <property type="protein sequence ID" value="RDX87306.1"/>
    <property type="molecule type" value="Genomic_DNA"/>
</dbReference>
<sequence length="202" mass="22850">MLGVRRKHRTVTLENPHLQGYHNHNFGRKSGRFPCEFRWRNERGRGKEKSQKSSKEPTPTISFDDRDMRGWDEPMVISVAVPEYKVERVLIDQGSSANILYRSTVEKMQLSAGLMQKCLGSLYGFAGECIPFLGTIELETSFGEQSASRTIPILYMVVDAPASYNIIVGRLALNRLGAVEKYAPTDEVNALDLDLNPRSHFE</sequence>
<feature type="compositionally biased region" description="Basic and acidic residues" evidence="1">
    <location>
        <begin position="43"/>
        <end position="55"/>
    </location>
</feature>